<dbReference type="Proteomes" id="UP000076858">
    <property type="component" value="Unassembled WGS sequence"/>
</dbReference>
<dbReference type="PANTHER" id="PTHR46612">
    <property type="entry name" value="XYLOSIDE XYLOSYLTRANSFERASE 1"/>
    <property type="match status" value="1"/>
</dbReference>
<dbReference type="OrthoDB" id="411524at2759"/>
<evidence type="ECO:0000313" key="1">
    <source>
        <dbReference type="EMBL" id="KZS19316.1"/>
    </source>
</evidence>
<dbReference type="Gene3D" id="3.90.550.10">
    <property type="entry name" value="Spore Coat Polysaccharide Biosynthesis Protein SpsA, Chain A"/>
    <property type="match status" value="1"/>
</dbReference>
<reference evidence="1 2" key="1">
    <citation type="submission" date="2016-03" db="EMBL/GenBank/DDBJ databases">
        <title>EvidentialGene: Evidence-directed Construction of Genes on Genomes.</title>
        <authorList>
            <person name="Gilbert D.G."/>
            <person name="Choi J.-H."/>
            <person name="Mockaitis K."/>
            <person name="Colbourne J."/>
            <person name="Pfrender M."/>
        </authorList>
    </citation>
    <scope>NUCLEOTIDE SEQUENCE [LARGE SCALE GENOMIC DNA]</scope>
    <source>
        <strain evidence="1 2">Xinb3</strain>
        <tissue evidence="1">Complete organism</tissue>
    </source>
</reference>
<evidence type="ECO:0000313" key="2">
    <source>
        <dbReference type="Proteomes" id="UP000076858"/>
    </source>
</evidence>
<dbReference type="SUPFAM" id="SSF53448">
    <property type="entry name" value="Nucleotide-diphospho-sugar transferases"/>
    <property type="match status" value="1"/>
</dbReference>
<comment type="caution">
    <text evidence="1">The sequence shown here is derived from an EMBL/GenBank/DDBJ whole genome shotgun (WGS) entry which is preliminary data.</text>
</comment>
<organism evidence="1 2">
    <name type="scientific">Daphnia magna</name>
    <dbReference type="NCBI Taxonomy" id="35525"/>
    <lineage>
        <taxon>Eukaryota</taxon>
        <taxon>Metazoa</taxon>
        <taxon>Ecdysozoa</taxon>
        <taxon>Arthropoda</taxon>
        <taxon>Crustacea</taxon>
        <taxon>Branchiopoda</taxon>
        <taxon>Diplostraca</taxon>
        <taxon>Cladocera</taxon>
        <taxon>Anomopoda</taxon>
        <taxon>Daphniidae</taxon>
        <taxon>Daphnia</taxon>
    </lineage>
</organism>
<keyword evidence="1" id="KW-0808">Transferase</keyword>
<dbReference type="AlphaFoldDB" id="A0A162Q1G4"/>
<dbReference type="GO" id="GO:0016266">
    <property type="term" value="P:protein O-linked glycosylation via N-acetyl-galactosamine"/>
    <property type="evidence" value="ECO:0007669"/>
    <property type="project" value="TreeGrafter"/>
</dbReference>
<dbReference type="InterPro" id="IPR029044">
    <property type="entry name" value="Nucleotide-diphossugar_trans"/>
</dbReference>
<protein>
    <submittedName>
        <fullName evidence="1">Xyloside xylosyltransferase 1</fullName>
    </submittedName>
</protein>
<name>A0A162Q1G4_9CRUS</name>
<proteinExistence type="predicted"/>
<dbReference type="PANTHER" id="PTHR46612:SF1">
    <property type="entry name" value="XYLOSIDE XYLOSYLTRANSFERASE 1"/>
    <property type="match status" value="1"/>
</dbReference>
<dbReference type="GO" id="GO:0005789">
    <property type="term" value="C:endoplasmic reticulum membrane"/>
    <property type="evidence" value="ECO:0007669"/>
    <property type="project" value="TreeGrafter"/>
</dbReference>
<dbReference type="STRING" id="35525.A0A162Q1G4"/>
<gene>
    <name evidence="1" type="ORF">APZ42_014178</name>
</gene>
<dbReference type="GO" id="GO:0140560">
    <property type="term" value="F:xylosyl alpha-1,3-xylosyltransferase activity"/>
    <property type="evidence" value="ECO:0007669"/>
    <property type="project" value="TreeGrafter"/>
</dbReference>
<dbReference type="EMBL" id="LRGB01000389">
    <property type="protein sequence ID" value="KZS19316.1"/>
    <property type="molecule type" value="Genomic_DNA"/>
</dbReference>
<sequence length="394" mass="45361">MPKSIHLFLFLLVTCSFLVCLYYSEIEKNVSRRFGPRLLGSSLRNLRASEDIFALTGAFLNVTPSASVQHGEVEYQNNTSSVYYYHSANTKYANLSSAETIHLAVIFCNVGQKAALKWNFKKMTRSLIKHCSNNIALHFHLVTDPSSWEIAKEVIHYESKKTKINIQVSAYFVDTFAQQFITTIEVLQQYFSAKPGTYYNQALFYASVRLPDLIPSDVAQLIFVDVDTEFRDSVEKLNQQFEYFDDQQLLGLAPELSPVYRHILYVYRNQHKTSLLGEPKGKGFPGYNSGVVLMKLNMMRQSSLYQALLTNVSLAKLTDKYSFKGHLGDQDFYTLVALEYPHLFYTLPCNWNRQLCQWWKSKGYEDIFELFYECKGFISLYHGNCNSQIPDANT</sequence>
<dbReference type="InterPro" id="IPR042465">
    <property type="entry name" value="XXLT1"/>
</dbReference>
<keyword evidence="2" id="KW-1185">Reference proteome</keyword>
<accession>A0A162Q1G4</accession>